<dbReference type="Proteomes" id="UP000501690">
    <property type="component" value="Linkage Group LG1"/>
</dbReference>
<dbReference type="EMBL" id="CP039345">
    <property type="protein sequence ID" value="QCD79007.1"/>
    <property type="molecule type" value="Genomic_DNA"/>
</dbReference>
<name>A0A4D6KTA4_VIGUN</name>
<evidence type="ECO:0000313" key="2">
    <source>
        <dbReference type="Proteomes" id="UP000501690"/>
    </source>
</evidence>
<gene>
    <name evidence="1" type="ORF">DEO72_LG1g2644</name>
</gene>
<accession>A0A4D6KTA4</accession>
<proteinExistence type="predicted"/>
<organism evidence="1 2">
    <name type="scientific">Vigna unguiculata</name>
    <name type="common">Cowpea</name>
    <dbReference type="NCBI Taxonomy" id="3917"/>
    <lineage>
        <taxon>Eukaryota</taxon>
        <taxon>Viridiplantae</taxon>
        <taxon>Streptophyta</taxon>
        <taxon>Embryophyta</taxon>
        <taxon>Tracheophyta</taxon>
        <taxon>Spermatophyta</taxon>
        <taxon>Magnoliopsida</taxon>
        <taxon>eudicotyledons</taxon>
        <taxon>Gunneridae</taxon>
        <taxon>Pentapetalae</taxon>
        <taxon>rosids</taxon>
        <taxon>fabids</taxon>
        <taxon>Fabales</taxon>
        <taxon>Fabaceae</taxon>
        <taxon>Papilionoideae</taxon>
        <taxon>50 kb inversion clade</taxon>
        <taxon>NPAAA clade</taxon>
        <taxon>indigoferoid/millettioid clade</taxon>
        <taxon>Phaseoleae</taxon>
        <taxon>Vigna</taxon>
    </lineage>
</organism>
<dbReference type="AlphaFoldDB" id="A0A4D6KTA4"/>
<sequence length="136" mass="15043">MPGDNLSMRELCLEWRLAARCAPPGVDERAVALAGRWRLARGGSYPVALTWGYERGRFACSVLTLRDAMCGEVRGWWITCVGLRAGRSVEQDHERGGYKALRLSSPFLFVYGDDRVIRYTGADVDTGGAEDVQATE</sequence>
<evidence type="ECO:0000313" key="1">
    <source>
        <dbReference type="EMBL" id="QCD79007.1"/>
    </source>
</evidence>
<keyword evidence="2" id="KW-1185">Reference proteome</keyword>
<reference evidence="1 2" key="1">
    <citation type="submission" date="2019-04" db="EMBL/GenBank/DDBJ databases">
        <title>An improved genome assembly and genetic linkage map for asparagus bean, Vigna unguiculata ssp. sesquipedialis.</title>
        <authorList>
            <person name="Xia Q."/>
            <person name="Zhang R."/>
            <person name="Dong Y."/>
        </authorList>
    </citation>
    <scope>NUCLEOTIDE SEQUENCE [LARGE SCALE GENOMIC DNA]</scope>
    <source>
        <tissue evidence="1">Leaf</tissue>
    </source>
</reference>
<protein>
    <submittedName>
        <fullName evidence="1">Uncharacterized protein</fullName>
    </submittedName>
</protein>